<keyword evidence="2" id="KW-0808">Transferase</keyword>
<feature type="transmembrane region" description="Helical" evidence="1">
    <location>
        <begin position="5"/>
        <end position="26"/>
    </location>
</feature>
<gene>
    <name evidence="2" type="ORF">BST86_02575</name>
</gene>
<dbReference type="EMBL" id="MQUC01000003">
    <property type="protein sequence ID" value="PRP66046.1"/>
    <property type="molecule type" value="Genomic_DNA"/>
</dbReference>
<organism evidence="2 3">
    <name type="scientific">Nonlabens agnitus</name>
    <dbReference type="NCBI Taxonomy" id="870484"/>
    <lineage>
        <taxon>Bacteria</taxon>
        <taxon>Pseudomonadati</taxon>
        <taxon>Bacteroidota</taxon>
        <taxon>Flavobacteriia</taxon>
        <taxon>Flavobacteriales</taxon>
        <taxon>Flavobacteriaceae</taxon>
        <taxon>Nonlabens</taxon>
    </lineage>
</organism>
<keyword evidence="1" id="KW-0812">Transmembrane</keyword>
<evidence type="ECO:0000313" key="2">
    <source>
        <dbReference type="EMBL" id="PRP66046.1"/>
    </source>
</evidence>
<dbReference type="AlphaFoldDB" id="A0A2S9WRX2"/>
<dbReference type="Pfam" id="PF11832">
    <property type="entry name" value="DUF3352"/>
    <property type="match status" value="1"/>
</dbReference>
<dbReference type="Proteomes" id="UP000239532">
    <property type="component" value="Unassembled WGS sequence"/>
</dbReference>
<accession>A0A2S9WRX2</accession>
<comment type="caution">
    <text evidence="2">The sequence shown here is derived from an EMBL/GenBank/DDBJ whole genome shotgun (WGS) entry which is preliminary data.</text>
</comment>
<keyword evidence="1" id="KW-0472">Membrane</keyword>
<dbReference type="GO" id="GO:0016740">
    <property type="term" value="F:transferase activity"/>
    <property type="evidence" value="ECO:0007669"/>
    <property type="project" value="UniProtKB-KW"/>
</dbReference>
<dbReference type="Gene3D" id="2.20.110.10">
    <property type="entry name" value="Histone H3 K4-specific methyltransferase SET7/9 N-terminal domain"/>
    <property type="match status" value="1"/>
</dbReference>
<keyword evidence="3" id="KW-1185">Reference proteome</keyword>
<protein>
    <submittedName>
        <fullName evidence="2">Glucosyltransferase-S</fullName>
    </submittedName>
</protein>
<keyword evidence="1" id="KW-1133">Transmembrane helix</keyword>
<dbReference type="InterPro" id="IPR021787">
    <property type="entry name" value="DUF3352"/>
</dbReference>
<sequence>MKKKIIWIAILGIIGFLVYQAIHFFLVKQDSVNSIYLIPSDAVFFFEMDEPISNLKTLSNSEIWDHFQSNEQIHAMSAKLNAIDSMFQSDTDLFETIGDRDLIVSAHMVKRDDYAFLYIVDLGKLSRLNLIKENINQFVSDGFKVKKRNFEDIELTEITDLETFETLTIGFIENQMIASYHAKLVEDSIKEFQNPVIGRDLQFLEVQQEVRQNGLLRLYLNHKKLKEYYRVFSIQPSETVDLLTDDFAYTGWNIDEENDRLLTATGFTTGNAATTSLMRALEESGTAARDIPEVLPQETAFFMSFGFDEFTQLHNNFYELLSTSDPESLATYTSGRQRVEQFLDISLEQDFYNWVDNEIAFATCLPAGRKQFLNRDEEQEGLAVVFKSKDVDVSNASLAKIQKQIRKKTPVKFKAVTYRDYQINYLEIKGFFKLILGNLFERIEKPYYTTIDDYVVFSNSPKTLKLFIDAYEEDNTLEKDDYFTDFEDEFSSRSNVFVYVNTNLSMKAAQAYLTGESKELLQKEELFFSQLTQLGMELTAQNDQFVSKLALHYDKEYDLDALRLEEKYKNYPTDFVSVDNEIDIKTVFRIELFPSDFTASRYETKHANGKLKMRVGLKDGQPHGVYKEYYPNGDLKISGRYKNGEQTSTWKVYGRDGKLFYKRRF</sequence>
<dbReference type="SUPFAM" id="SSF82185">
    <property type="entry name" value="Histone H3 K4-specific methyltransferase SET7/9 N-terminal domain"/>
    <property type="match status" value="1"/>
</dbReference>
<proteinExistence type="predicted"/>
<name>A0A2S9WRX2_9FLAO</name>
<dbReference type="OrthoDB" id="671157at2"/>
<dbReference type="RefSeq" id="WP_105981898.1">
    <property type="nucleotide sequence ID" value="NZ_MQUC01000003.1"/>
</dbReference>
<evidence type="ECO:0000313" key="3">
    <source>
        <dbReference type="Proteomes" id="UP000239532"/>
    </source>
</evidence>
<reference evidence="2 3" key="1">
    <citation type="submission" date="2016-11" db="EMBL/GenBank/DDBJ databases">
        <title>Trade-off between light-utilization and light-protection in marine flavobacteria.</title>
        <authorList>
            <person name="Kumagai Y."/>
        </authorList>
    </citation>
    <scope>NUCLEOTIDE SEQUENCE [LARGE SCALE GENOMIC DNA]</scope>
    <source>
        <strain evidence="2 3">JCM 17109</strain>
    </source>
</reference>
<evidence type="ECO:0000256" key="1">
    <source>
        <dbReference type="SAM" id="Phobius"/>
    </source>
</evidence>